<dbReference type="GO" id="GO:0032436">
    <property type="term" value="P:positive regulation of proteasomal ubiquitin-dependent protein catabolic process"/>
    <property type="evidence" value="ECO:0007669"/>
    <property type="project" value="TreeGrafter"/>
</dbReference>
<dbReference type="AlphaFoldDB" id="A0A8S3IHX0"/>
<dbReference type="EMBL" id="CAJOBI010331304">
    <property type="protein sequence ID" value="CAF5198927.1"/>
    <property type="molecule type" value="Genomic_DNA"/>
</dbReference>
<dbReference type="Proteomes" id="UP000676336">
    <property type="component" value="Unassembled WGS sequence"/>
</dbReference>
<organism evidence="1 2">
    <name type="scientific">Rotaria magnacalcarata</name>
    <dbReference type="NCBI Taxonomy" id="392030"/>
    <lineage>
        <taxon>Eukaryota</taxon>
        <taxon>Metazoa</taxon>
        <taxon>Spiralia</taxon>
        <taxon>Gnathifera</taxon>
        <taxon>Rotifera</taxon>
        <taxon>Eurotatoria</taxon>
        <taxon>Bdelloidea</taxon>
        <taxon>Philodinida</taxon>
        <taxon>Philodinidae</taxon>
        <taxon>Rotaria</taxon>
    </lineage>
</organism>
<comment type="caution">
    <text evidence="1">The sequence shown here is derived from an EMBL/GenBank/DDBJ whole genome shotgun (WGS) entry which is preliminary data.</text>
</comment>
<dbReference type="PANTHER" id="PTHR14939">
    <property type="entry name" value="F-BOX ONLY PROTEIN 22"/>
    <property type="match status" value="1"/>
</dbReference>
<name>A0A8S3IHX0_9BILA</name>
<proteinExistence type="predicted"/>
<reference evidence="1" key="1">
    <citation type="submission" date="2021-02" db="EMBL/GenBank/DDBJ databases">
        <authorList>
            <person name="Nowell W R."/>
        </authorList>
    </citation>
    <scope>NUCLEOTIDE SEQUENCE</scope>
</reference>
<protein>
    <submittedName>
        <fullName evidence="1">Uncharacterized protein</fullName>
    </submittedName>
</protein>
<accession>A0A8S3IHX0</accession>
<sequence>NHIRTREQIRDKLNELKYLETNPCLSFAIQISCIARGSNYYNDEQNVECSEFRKLFPNTPLIGVFGNGELGHDYLPKSNQTIAKPQTGKNLFRGYSSMNSNYSPVINTDQSVNKRAHKHLHYIPWEPTRAAISRTDQIKYIPTVPEQSISTQLYRYHNSTRSPSPLSSSNIITKDTINIGNRIKPTATVEPFQASINVDEILYGIRSAIVHRRHFVFN</sequence>
<dbReference type="PANTHER" id="PTHR14939:SF5">
    <property type="entry name" value="F-BOX ONLY PROTEIN 22"/>
    <property type="match status" value="1"/>
</dbReference>
<evidence type="ECO:0000313" key="1">
    <source>
        <dbReference type="EMBL" id="CAF5198927.1"/>
    </source>
</evidence>
<gene>
    <name evidence="1" type="ORF">SMN809_LOCUS74935</name>
</gene>
<feature type="non-terminal residue" evidence="1">
    <location>
        <position position="218"/>
    </location>
</feature>
<dbReference type="GO" id="GO:0000209">
    <property type="term" value="P:protein polyubiquitination"/>
    <property type="evidence" value="ECO:0007669"/>
    <property type="project" value="TreeGrafter"/>
</dbReference>
<evidence type="ECO:0000313" key="2">
    <source>
        <dbReference type="Proteomes" id="UP000676336"/>
    </source>
</evidence>